<name>A0A556QQQ1_9BACT</name>
<keyword evidence="5" id="KW-1185">Reference proteome</keyword>
<organism evidence="4 5">
    <name type="scientific">Rariglobus hedericola</name>
    <dbReference type="NCBI Taxonomy" id="2597822"/>
    <lineage>
        <taxon>Bacteria</taxon>
        <taxon>Pseudomonadati</taxon>
        <taxon>Verrucomicrobiota</taxon>
        <taxon>Opitutia</taxon>
        <taxon>Opitutales</taxon>
        <taxon>Opitutaceae</taxon>
        <taxon>Rariglobus</taxon>
    </lineage>
</organism>
<dbReference type="RefSeq" id="WP_144229307.1">
    <property type="nucleotide sequence ID" value="NZ_CBCRVV010000005.1"/>
</dbReference>
<dbReference type="SUPFAM" id="SSF53448">
    <property type="entry name" value="Nucleotide-diphospho-sugar transferases"/>
    <property type="match status" value="1"/>
</dbReference>
<dbReference type="PANTHER" id="PTHR43584:SF8">
    <property type="entry name" value="N-ACETYLMURAMATE ALPHA-1-PHOSPHATE URIDYLYLTRANSFERASE"/>
    <property type="match status" value="1"/>
</dbReference>
<dbReference type="InterPro" id="IPR016873">
    <property type="entry name" value="Caps_polysacc_synth_BcbE_prd"/>
</dbReference>
<dbReference type="PANTHER" id="PTHR43584">
    <property type="entry name" value="NUCLEOTIDYL TRANSFERASE"/>
    <property type="match status" value="1"/>
</dbReference>
<dbReference type="GO" id="GO:0016779">
    <property type="term" value="F:nucleotidyltransferase activity"/>
    <property type="evidence" value="ECO:0007669"/>
    <property type="project" value="UniProtKB-KW"/>
</dbReference>
<dbReference type="CDD" id="cd04183">
    <property type="entry name" value="GT2_BcE_like"/>
    <property type="match status" value="1"/>
</dbReference>
<dbReference type="PIRSF" id="PIRSF028162">
    <property type="entry name" value="BcbE_prd"/>
    <property type="match status" value="1"/>
</dbReference>
<feature type="domain" description="MobA-like NTP transferase" evidence="3">
    <location>
        <begin position="4"/>
        <end position="108"/>
    </location>
</feature>
<comment type="caution">
    <text evidence="4">The sequence shown here is derived from an EMBL/GenBank/DDBJ whole genome shotgun (WGS) entry which is preliminary data.</text>
</comment>
<evidence type="ECO:0000256" key="2">
    <source>
        <dbReference type="ARBA" id="ARBA00022695"/>
    </source>
</evidence>
<evidence type="ECO:0000313" key="5">
    <source>
        <dbReference type="Proteomes" id="UP000315648"/>
    </source>
</evidence>
<proteinExistence type="predicted"/>
<keyword evidence="2" id="KW-0548">Nucleotidyltransferase</keyword>
<reference evidence="4 5" key="1">
    <citation type="submission" date="2019-07" db="EMBL/GenBank/DDBJ databases">
        <title>Description of 53C-WASEF.</title>
        <authorList>
            <person name="Pitt A."/>
            <person name="Hahn M.W."/>
        </authorList>
    </citation>
    <scope>NUCLEOTIDE SEQUENCE [LARGE SCALE GENOMIC DNA]</scope>
    <source>
        <strain evidence="4 5">53C-WASEF</strain>
    </source>
</reference>
<gene>
    <name evidence="4" type="ORF">FPL22_06590</name>
</gene>
<dbReference type="Gene3D" id="3.90.550.10">
    <property type="entry name" value="Spore Coat Polysaccharide Biosynthesis Protein SpsA, Chain A"/>
    <property type="match status" value="1"/>
</dbReference>
<dbReference type="OrthoDB" id="9788272at2"/>
<protein>
    <recommendedName>
        <fullName evidence="3">MobA-like NTP transferase domain-containing protein</fullName>
    </recommendedName>
</protein>
<dbReference type="Proteomes" id="UP000315648">
    <property type="component" value="Unassembled WGS sequence"/>
</dbReference>
<dbReference type="InterPro" id="IPR025877">
    <property type="entry name" value="MobA-like_NTP_Trfase"/>
</dbReference>
<evidence type="ECO:0000256" key="1">
    <source>
        <dbReference type="ARBA" id="ARBA00022679"/>
    </source>
</evidence>
<dbReference type="InterPro" id="IPR029044">
    <property type="entry name" value="Nucleotide-diphossugar_trans"/>
</dbReference>
<dbReference type="EMBL" id="VMBG01000001">
    <property type="protein sequence ID" value="TSJ78965.1"/>
    <property type="molecule type" value="Genomic_DNA"/>
</dbReference>
<keyword evidence="1" id="KW-0808">Transferase</keyword>
<dbReference type="AlphaFoldDB" id="A0A556QQQ1"/>
<evidence type="ECO:0000313" key="4">
    <source>
        <dbReference type="EMBL" id="TSJ78965.1"/>
    </source>
</evidence>
<sequence>MNVVIPMAGRGSRLSALGAPKPLVEVAGKPLLAWSTRWLAGLPEARVTVIALEEHERDFGLVATVAAHMPGAGCLLIPEVTQGQLCTVLCAAERLDTDAPLLIAPCDTMIEGPLPVPASLTGSGNADVRGIVSVASMPGDRWSFADCDADWNVSRVTEKVRISEWASTGLYYFAHTGRFLEDARRMVEGDERVKGEFYVMPLYGRMLARGERIKAVPVHAMHDLGTPEALALFEQQLKNS</sequence>
<dbReference type="InterPro" id="IPR050065">
    <property type="entry name" value="GlmU-like"/>
</dbReference>
<accession>A0A556QQQ1</accession>
<evidence type="ECO:0000259" key="3">
    <source>
        <dbReference type="Pfam" id="PF12804"/>
    </source>
</evidence>
<dbReference type="Pfam" id="PF12804">
    <property type="entry name" value="NTP_transf_3"/>
    <property type="match status" value="1"/>
</dbReference>